<comment type="caution">
    <text evidence="2">The sequence shown here is derived from an EMBL/GenBank/DDBJ whole genome shotgun (WGS) entry which is preliminary data.</text>
</comment>
<feature type="compositionally biased region" description="Basic and acidic residues" evidence="1">
    <location>
        <begin position="124"/>
        <end position="136"/>
    </location>
</feature>
<proteinExistence type="predicted"/>
<protein>
    <submittedName>
        <fullName evidence="2">Uncharacterized protein</fullName>
    </submittedName>
</protein>
<name>A0A5B7ECM2_PORTR</name>
<keyword evidence="3" id="KW-1185">Reference proteome</keyword>
<dbReference type="EMBL" id="VSRR010002368">
    <property type="protein sequence ID" value="MPC31097.1"/>
    <property type="molecule type" value="Genomic_DNA"/>
</dbReference>
<dbReference type="Proteomes" id="UP000324222">
    <property type="component" value="Unassembled WGS sequence"/>
</dbReference>
<dbReference type="AlphaFoldDB" id="A0A5B7ECM2"/>
<evidence type="ECO:0000313" key="3">
    <source>
        <dbReference type="Proteomes" id="UP000324222"/>
    </source>
</evidence>
<accession>A0A5B7ECM2</accession>
<gene>
    <name evidence="2" type="ORF">E2C01_024377</name>
</gene>
<organism evidence="2 3">
    <name type="scientific">Portunus trituberculatus</name>
    <name type="common">Swimming crab</name>
    <name type="synonym">Neptunus trituberculatus</name>
    <dbReference type="NCBI Taxonomy" id="210409"/>
    <lineage>
        <taxon>Eukaryota</taxon>
        <taxon>Metazoa</taxon>
        <taxon>Ecdysozoa</taxon>
        <taxon>Arthropoda</taxon>
        <taxon>Crustacea</taxon>
        <taxon>Multicrustacea</taxon>
        <taxon>Malacostraca</taxon>
        <taxon>Eumalacostraca</taxon>
        <taxon>Eucarida</taxon>
        <taxon>Decapoda</taxon>
        <taxon>Pleocyemata</taxon>
        <taxon>Brachyura</taxon>
        <taxon>Eubrachyura</taxon>
        <taxon>Portunoidea</taxon>
        <taxon>Portunidae</taxon>
        <taxon>Portuninae</taxon>
        <taxon>Portunus</taxon>
    </lineage>
</organism>
<reference evidence="2 3" key="1">
    <citation type="submission" date="2019-05" db="EMBL/GenBank/DDBJ databases">
        <title>Another draft genome of Portunus trituberculatus and its Hox gene families provides insights of decapod evolution.</title>
        <authorList>
            <person name="Jeong J.-H."/>
            <person name="Song I."/>
            <person name="Kim S."/>
            <person name="Choi T."/>
            <person name="Kim D."/>
            <person name="Ryu S."/>
            <person name="Kim W."/>
        </authorList>
    </citation>
    <scope>NUCLEOTIDE SEQUENCE [LARGE SCALE GENOMIC DNA]</scope>
    <source>
        <tissue evidence="2">Muscle</tissue>
    </source>
</reference>
<feature type="region of interest" description="Disordered" evidence="1">
    <location>
        <begin position="79"/>
        <end position="142"/>
    </location>
</feature>
<sequence length="142" mass="15354">METLLETGCRQHPAAPLFLDDKTGSNDALLRISDDLVIIFPGNHSNSPPTKTVQAAPAYCHPEAPSSGLLDDVCITLHGLESPDPGDQEPASQHLSRMSSCLPTTQGSHFDPTGASRVTRIKGPTKESRRGMRKWDLQLQKG</sequence>
<feature type="compositionally biased region" description="Polar residues" evidence="1">
    <location>
        <begin position="90"/>
        <end position="108"/>
    </location>
</feature>
<evidence type="ECO:0000256" key="1">
    <source>
        <dbReference type="SAM" id="MobiDB-lite"/>
    </source>
</evidence>
<evidence type="ECO:0000313" key="2">
    <source>
        <dbReference type="EMBL" id="MPC31097.1"/>
    </source>
</evidence>